<keyword evidence="2" id="KW-1185">Reference proteome</keyword>
<sequence length="368" mass="40402">MASVPSTSARGAVTRCPRPVLQAKGAMEKRSGRRDTKPGALPGHFRWTVNEDGGARLRQVGTVGEGSAGLWGNAQQMFGAFLSSGFYPRSLAPCGSLRLGKARFVFHWSMQRRGVDLSQGQQSLIAVPRMLRGTGTKASIFWGSGAPALWKWPLVWKAGRPAAVILFHFTPSGRRREPEELVADSSREDGSLLEEQVKGFHCYKRLLAGLDRSQQDSPAPTLLWKVLLTGQECTSQEAPSSTYLMASLLKEARVTALIDTRGESSVTTKWTINILKKALLIQEEDARVQPATTTKRTAAILEEALNTGLEDTSHDPPTPTQLAATILKEALLTGQEASRQRALAALLQHNVLEIQTLQECIPERWWDR</sequence>
<dbReference type="Proteomes" id="UP001066276">
    <property type="component" value="Chromosome 6"/>
</dbReference>
<accession>A0AAV7Q2J7</accession>
<reference evidence="1" key="1">
    <citation type="journal article" date="2022" name="bioRxiv">
        <title>Sequencing and chromosome-scale assembly of the giantPleurodeles waltlgenome.</title>
        <authorList>
            <person name="Brown T."/>
            <person name="Elewa A."/>
            <person name="Iarovenko S."/>
            <person name="Subramanian E."/>
            <person name="Araus A.J."/>
            <person name="Petzold A."/>
            <person name="Susuki M."/>
            <person name="Suzuki K.-i.T."/>
            <person name="Hayashi T."/>
            <person name="Toyoda A."/>
            <person name="Oliveira C."/>
            <person name="Osipova E."/>
            <person name="Leigh N.D."/>
            <person name="Simon A."/>
            <person name="Yun M.H."/>
        </authorList>
    </citation>
    <scope>NUCLEOTIDE SEQUENCE</scope>
    <source>
        <strain evidence="1">20211129_DDA</strain>
        <tissue evidence="1">Liver</tissue>
    </source>
</reference>
<protein>
    <submittedName>
        <fullName evidence="1">Uncharacterized protein</fullName>
    </submittedName>
</protein>
<evidence type="ECO:0000313" key="2">
    <source>
        <dbReference type="Proteomes" id="UP001066276"/>
    </source>
</evidence>
<dbReference type="AlphaFoldDB" id="A0AAV7Q2J7"/>
<gene>
    <name evidence="1" type="ORF">NDU88_001054</name>
</gene>
<organism evidence="1 2">
    <name type="scientific">Pleurodeles waltl</name>
    <name type="common">Iberian ribbed newt</name>
    <dbReference type="NCBI Taxonomy" id="8319"/>
    <lineage>
        <taxon>Eukaryota</taxon>
        <taxon>Metazoa</taxon>
        <taxon>Chordata</taxon>
        <taxon>Craniata</taxon>
        <taxon>Vertebrata</taxon>
        <taxon>Euteleostomi</taxon>
        <taxon>Amphibia</taxon>
        <taxon>Batrachia</taxon>
        <taxon>Caudata</taxon>
        <taxon>Salamandroidea</taxon>
        <taxon>Salamandridae</taxon>
        <taxon>Pleurodelinae</taxon>
        <taxon>Pleurodeles</taxon>
    </lineage>
</organism>
<name>A0AAV7Q2J7_PLEWA</name>
<dbReference type="EMBL" id="JANPWB010000010">
    <property type="protein sequence ID" value="KAJ1134603.1"/>
    <property type="molecule type" value="Genomic_DNA"/>
</dbReference>
<proteinExistence type="predicted"/>
<comment type="caution">
    <text evidence="1">The sequence shown here is derived from an EMBL/GenBank/DDBJ whole genome shotgun (WGS) entry which is preliminary data.</text>
</comment>
<evidence type="ECO:0000313" key="1">
    <source>
        <dbReference type="EMBL" id="KAJ1134603.1"/>
    </source>
</evidence>